<feature type="compositionally biased region" description="Polar residues" evidence="1">
    <location>
        <begin position="305"/>
        <end position="319"/>
    </location>
</feature>
<feature type="compositionally biased region" description="Polar residues" evidence="1">
    <location>
        <begin position="27"/>
        <end position="48"/>
    </location>
</feature>
<feature type="region of interest" description="Disordered" evidence="1">
    <location>
        <begin position="14"/>
        <end position="110"/>
    </location>
</feature>
<feature type="compositionally biased region" description="Basic and acidic residues" evidence="1">
    <location>
        <begin position="650"/>
        <end position="665"/>
    </location>
</feature>
<dbReference type="HOGENOM" id="CLU_401197_0_0_1"/>
<protein>
    <recommendedName>
        <fullName evidence="4">Mucin-7</fullName>
    </recommendedName>
</protein>
<feature type="compositionally biased region" description="Low complexity" evidence="1">
    <location>
        <begin position="271"/>
        <end position="284"/>
    </location>
</feature>
<dbReference type="eggNOG" id="ENOG502SU0I">
    <property type="taxonomic scope" value="Eukaryota"/>
</dbReference>
<gene>
    <name evidence="2" type="ORF">TSTA_014120</name>
</gene>
<feature type="compositionally biased region" description="Low complexity" evidence="1">
    <location>
        <begin position="238"/>
        <end position="258"/>
    </location>
</feature>
<feature type="compositionally biased region" description="Polar residues" evidence="1">
    <location>
        <begin position="473"/>
        <end position="482"/>
    </location>
</feature>
<feature type="compositionally biased region" description="Low complexity" evidence="1">
    <location>
        <begin position="216"/>
        <end position="230"/>
    </location>
</feature>
<keyword evidence="3" id="KW-1185">Reference proteome</keyword>
<feature type="compositionally biased region" description="Basic and acidic residues" evidence="1">
    <location>
        <begin position="401"/>
        <end position="421"/>
    </location>
</feature>
<dbReference type="GeneID" id="8099211"/>
<dbReference type="EMBL" id="EQ962656">
    <property type="protein sequence ID" value="EED16315.1"/>
    <property type="molecule type" value="Genomic_DNA"/>
</dbReference>
<proteinExistence type="predicted"/>
<feature type="compositionally biased region" description="Basic and acidic residues" evidence="1">
    <location>
        <begin position="431"/>
        <end position="453"/>
    </location>
</feature>
<reference evidence="2" key="1">
    <citation type="submission" date="2007-10" db="EMBL/GenBank/DDBJ databases">
        <authorList>
            <person name="Zhao H."/>
            <person name="Waite J.H."/>
        </authorList>
    </citation>
    <scope>NUCLEOTIDE SEQUENCE</scope>
    <source>
        <strain evidence="2">ATCC 10500</strain>
    </source>
</reference>
<evidence type="ECO:0000313" key="2">
    <source>
        <dbReference type="EMBL" id="EED16315.1"/>
    </source>
</evidence>
<feature type="compositionally biased region" description="Basic and acidic residues" evidence="1">
    <location>
        <begin position="380"/>
        <end position="389"/>
    </location>
</feature>
<dbReference type="OrthoDB" id="3600083at2759"/>
<dbReference type="AlphaFoldDB" id="B8MGT4"/>
<evidence type="ECO:0000313" key="3">
    <source>
        <dbReference type="Proteomes" id="UP000001745"/>
    </source>
</evidence>
<organism evidence="2 3">
    <name type="scientific">Talaromyces stipitatus (strain ATCC 10500 / CBS 375.48 / QM 6759 / NRRL 1006)</name>
    <name type="common">Penicillium stipitatum</name>
    <dbReference type="NCBI Taxonomy" id="441959"/>
    <lineage>
        <taxon>Eukaryota</taxon>
        <taxon>Fungi</taxon>
        <taxon>Dikarya</taxon>
        <taxon>Ascomycota</taxon>
        <taxon>Pezizomycotina</taxon>
        <taxon>Eurotiomycetes</taxon>
        <taxon>Eurotiomycetidae</taxon>
        <taxon>Eurotiales</taxon>
        <taxon>Trichocomaceae</taxon>
        <taxon>Talaromyces</taxon>
        <taxon>Talaromyces sect. Talaromyces</taxon>
    </lineage>
</organism>
<evidence type="ECO:0008006" key="4">
    <source>
        <dbReference type="Google" id="ProtNLM"/>
    </source>
</evidence>
<dbReference type="InParanoid" id="B8MGT4"/>
<feature type="compositionally biased region" description="Polar residues" evidence="1">
    <location>
        <begin position="172"/>
        <end position="206"/>
    </location>
</feature>
<feature type="region of interest" description="Disordered" evidence="1">
    <location>
        <begin position="136"/>
        <end position="671"/>
    </location>
</feature>
<dbReference type="Proteomes" id="UP000001745">
    <property type="component" value="Unassembled WGS sequence"/>
</dbReference>
<dbReference type="RefSeq" id="XP_002483550.1">
    <property type="nucleotide sequence ID" value="XM_002483505.1"/>
</dbReference>
<feature type="compositionally biased region" description="Basic and acidic residues" evidence="1">
    <location>
        <begin position="601"/>
        <end position="620"/>
    </location>
</feature>
<feature type="compositionally biased region" description="Polar residues" evidence="1">
    <location>
        <begin position="77"/>
        <end position="106"/>
    </location>
</feature>
<reference evidence="3" key="2">
    <citation type="journal article" date="2015" name="Genome Announc.">
        <title>Genome sequence of the AIDS-associated pathogen Penicillium marneffei (ATCC18224) and its near taxonomic relative Talaromyces stipitatus (ATCC10500).</title>
        <authorList>
            <person name="Nierman W.C."/>
            <person name="Fedorova-Abrams N.D."/>
            <person name="Andrianopoulos A."/>
        </authorList>
    </citation>
    <scope>NUCLEOTIDE SEQUENCE [LARGE SCALE GENOMIC DNA]</scope>
    <source>
        <strain evidence="3">ATCC 10500 / CBS 375.48 / QM 6759 / NRRL 1006</strain>
    </source>
</reference>
<dbReference type="EMBL" id="EQ962656">
    <property type="protein sequence ID" value="EED16316.1"/>
    <property type="molecule type" value="Genomic_DNA"/>
</dbReference>
<dbReference type="RefSeq" id="XP_002483549.1">
    <property type="nucleotide sequence ID" value="XM_002483504.1"/>
</dbReference>
<dbReference type="OMA" id="HPSHNPD"/>
<evidence type="ECO:0000256" key="1">
    <source>
        <dbReference type="SAM" id="MobiDB-lite"/>
    </source>
</evidence>
<accession>B8MGT4</accession>
<feature type="compositionally biased region" description="Low complexity" evidence="1">
    <location>
        <begin position="624"/>
        <end position="634"/>
    </location>
</feature>
<dbReference type="VEuPathDB" id="FungiDB:TSTA_014120"/>
<dbReference type="STRING" id="441959.B8MGT4"/>
<name>B8MGT4_TALSN</name>
<sequence length="671" mass="71707">MTALPASGGVRSLLAKFENTNNNSNNPDVSPSRGRSSVDSQDNATNRPLSKVRASFVSVERNGQGSPTPGVLRRAESYNSADVDSNHRSATVSPTGQLETASASPFNPSPHKIRTALATFQGDRIENANAKLASLVAKDNAHPPPKVTEKSETTPELLQPAIIEKPVDKPTNAASTKQTAPSKTIKKSASTLSIAKESSQNKNPTRAPTVKERKPAVTPTRSATTTTRPAAHSDKPASRSTAARSSTPATRAERASTPSHDITKRPPVQPSPKTKPASKSPTRPVRLPASLVTPTAASAARTGTLARSQSHVNLRSSPKTEAAKTLSRKPSTLRPDTSRLATHTIPDRPKSRVSTTSSRAPQEESFLARMMRPTASSASKMHDKVEPRSPPRLGKAAKLTPKKETPTKTAEVKKEMHEKPLQDPTPATPKAKIEKVAPDQTTIKEDDALENGHHVAQSATLAKDEFPKEAGVSTAQSTSDSIMTEKAPETTAEPSSELAEESKTKVTAAEPSPEPVTEQNIHKEAVQELETQATQADDVNDIPGKDLESVPETVPEVPENDVKETAQGTAAESDSSHDNQPETIAEPVLEAPVPLEGIWNKTDDVPEDQDVKHAEPEQPTEKSVPAAAEETPAEPVEKAEEPVQNTSVDKSLESTAEKTEEKVEYVPEDDN</sequence>